<dbReference type="RefSeq" id="WP_148088891.1">
    <property type="nucleotide sequence ID" value="NZ_RJKM01000001.1"/>
</dbReference>
<evidence type="ECO:0000313" key="3">
    <source>
        <dbReference type="Proteomes" id="UP000268727"/>
    </source>
</evidence>
<feature type="transmembrane region" description="Helical" evidence="1">
    <location>
        <begin position="122"/>
        <end position="144"/>
    </location>
</feature>
<comment type="caution">
    <text evidence="2">The sequence shown here is derived from an EMBL/GenBank/DDBJ whole genome shotgun (WGS) entry which is preliminary data.</text>
</comment>
<sequence length="321" mass="33679">MDERRTPVAGVSVVTAAAVCLIAYSYLVGLWLDRHGHSSDLVLVVRNWVNRPTGVGEDFGFLGVALLLMVAGFTVAGIARAAGADRLPFAARLARGGLPTVVVAAAVGALLTAVGAEPLVDPAITTPVGAVALFALVLLVLLPLQHRVPGLAVFVQLEVVCLLVLAGGWATSTGELDALRVIGQAAALVPLATLGQVAWLYRVDLLLRWHALVLGLLCLALVVLAERVFPETAAFWHPLAAVYALLLFLIALPRGASIAGTRVVRWLDSRALPLFVSIPVVGYAVLGAQHLVITPAVAIPISLTCTCLAAELLHRCRKRLA</sequence>
<feature type="transmembrane region" description="Helical" evidence="1">
    <location>
        <begin position="151"/>
        <end position="170"/>
    </location>
</feature>
<feature type="transmembrane region" description="Helical" evidence="1">
    <location>
        <begin position="59"/>
        <end position="81"/>
    </location>
</feature>
<organism evidence="2 3">
    <name type="scientific">Saccharothrix texasensis</name>
    <dbReference type="NCBI Taxonomy" id="103734"/>
    <lineage>
        <taxon>Bacteria</taxon>
        <taxon>Bacillati</taxon>
        <taxon>Actinomycetota</taxon>
        <taxon>Actinomycetes</taxon>
        <taxon>Pseudonocardiales</taxon>
        <taxon>Pseudonocardiaceae</taxon>
        <taxon>Saccharothrix</taxon>
    </lineage>
</organism>
<evidence type="ECO:0000313" key="2">
    <source>
        <dbReference type="EMBL" id="ROP39259.1"/>
    </source>
</evidence>
<proteinExistence type="predicted"/>
<reference evidence="2 3" key="1">
    <citation type="submission" date="2018-11" db="EMBL/GenBank/DDBJ databases">
        <title>Sequencing the genomes of 1000 actinobacteria strains.</title>
        <authorList>
            <person name="Klenk H.-P."/>
        </authorList>
    </citation>
    <scope>NUCLEOTIDE SEQUENCE [LARGE SCALE GENOMIC DNA]</scope>
    <source>
        <strain evidence="2 3">DSM 44231</strain>
    </source>
</reference>
<gene>
    <name evidence="2" type="ORF">EDD40_4639</name>
</gene>
<evidence type="ECO:0000256" key="1">
    <source>
        <dbReference type="SAM" id="Phobius"/>
    </source>
</evidence>
<dbReference type="AlphaFoldDB" id="A0A3N1H9R7"/>
<feature type="transmembrane region" description="Helical" evidence="1">
    <location>
        <begin position="209"/>
        <end position="229"/>
    </location>
</feature>
<feature type="transmembrane region" description="Helical" evidence="1">
    <location>
        <begin position="7"/>
        <end position="32"/>
    </location>
</feature>
<dbReference type="EMBL" id="RJKM01000001">
    <property type="protein sequence ID" value="ROP39259.1"/>
    <property type="molecule type" value="Genomic_DNA"/>
</dbReference>
<dbReference type="Proteomes" id="UP000268727">
    <property type="component" value="Unassembled WGS sequence"/>
</dbReference>
<protein>
    <submittedName>
        <fullName evidence="2">Uncharacterized protein</fullName>
    </submittedName>
</protein>
<keyword evidence="3" id="KW-1185">Reference proteome</keyword>
<feature type="transmembrane region" description="Helical" evidence="1">
    <location>
        <begin position="267"/>
        <end position="286"/>
    </location>
</feature>
<feature type="transmembrane region" description="Helical" evidence="1">
    <location>
        <begin position="292"/>
        <end position="313"/>
    </location>
</feature>
<feature type="transmembrane region" description="Helical" evidence="1">
    <location>
        <begin position="93"/>
        <end position="116"/>
    </location>
</feature>
<dbReference type="OrthoDB" id="3699760at2"/>
<feature type="transmembrane region" description="Helical" evidence="1">
    <location>
        <begin position="235"/>
        <end position="255"/>
    </location>
</feature>
<keyword evidence="1" id="KW-1133">Transmembrane helix</keyword>
<keyword evidence="1" id="KW-0812">Transmembrane</keyword>
<keyword evidence="1" id="KW-0472">Membrane</keyword>
<accession>A0A3N1H9R7</accession>
<feature type="transmembrane region" description="Helical" evidence="1">
    <location>
        <begin position="182"/>
        <end position="202"/>
    </location>
</feature>
<name>A0A3N1H9R7_9PSEU</name>